<dbReference type="RefSeq" id="WP_178367015.1">
    <property type="nucleotide sequence ID" value="NZ_JACADJ010000038.1"/>
</dbReference>
<dbReference type="InterPro" id="IPR029016">
    <property type="entry name" value="GAF-like_dom_sf"/>
</dbReference>
<reference evidence="2 3" key="1">
    <citation type="submission" date="2020-06" db="EMBL/GenBank/DDBJ databases">
        <title>High-quality draft genome of sulfate reducer Desulfobacter latus type strain AcrS2 isolated from marine sediment.</title>
        <authorList>
            <person name="Hoppe M."/>
            <person name="Larsen C.K."/>
            <person name="Marshall I.P.G."/>
            <person name="Schramm A."/>
            <person name="Marietou A.G."/>
        </authorList>
    </citation>
    <scope>NUCLEOTIDE SEQUENCE [LARGE SCALE GENOMIC DNA]</scope>
    <source>
        <strain evidence="2 3">AcRS2</strain>
    </source>
</reference>
<evidence type="ECO:0000259" key="1">
    <source>
        <dbReference type="SMART" id="SM00065"/>
    </source>
</evidence>
<protein>
    <submittedName>
        <fullName evidence="2">GAF domain-containing protein</fullName>
    </submittedName>
</protein>
<dbReference type="EMBL" id="JACADJ010000038">
    <property type="protein sequence ID" value="NWH05559.1"/>
    <property type="molecule type" value="Genomic_DNA"/>
</dbReference>
<dbReference type="InterPro" id="IPR003018">
    <property type="entry name" value="GAF"/>
</dbReference>
<dbReference type="AlphaFoldDB" id="A0A850SWN8"/>
<feature type="domain" description="GAF" evidence="1">
    <location>
        <begin position="60"/>
        <end position="206"/>
    </location>
</feature>
<evidence type="ECO:0000313" key="3">
    <source>
        <dbReference type="Proteomes" id="UP000553343"/>
    </source>
</evidence>
<name>A0A850SWN8_9BACT</name>
<sequence>MTIDVSRTDLLKEIQALKKKSFIRDDMVARLCEAIQELSVREKELSAIMSGAKAVLGQKGFKESARAIFDYCKDLIGATSGYVALLNETGEENEVVFLESGGLPCMVDPELPMPIRGLRSEAYYLNQAVYHNDFMNSEWIDFMPKGHMTLKNVMFAPLVIDGKSVGLIGLANKATDFNDNDAEMATGFGELAAIALQNSRNLDQRVEAERQREKVIENLNEALSQVKKLSGLLPICAHCKKIRDDKGYWTQIESYIHEHSEARFSHGICKACAEKYYPDIDIYEDE</sequence>
<proteinExistence type="predicted"/>
<keyword evidence="3" id="KW-1185">Reference proteome</keyword>
<dbReference type="SUPFAM" id="SSF55781">
    <property type="entry name" value="GAF domain-like"/>
    <property type="match status" value="1"/>
</dbReference>
<accession>A0A850SWN8</accession>
<gene>
    <name evidence="2" type="ORF">HXW94_11265</name>
</gene>
<organism evidence="2 3">
    <name type="scientific">Desulfobacter latus</name>
    <dbReference type="NCBI Taxonomy" id="2292"/>
    <lineage>
        <taxon>Bacteria</taxon>
        <taxon>Pseudomonadati</taxon>
        <taxon>Thermodesulfobacteriota</taxon>
        <taxon>Desulfobacteria</taxon>
        <taxon>Desulfobacterales</taxon>
        <taxon>Desulfobacteraceae</taxon>
        <taxon>Desulfobacter</taxon>
    </lineage>
</organism>
<dbReference type="Gene3D" id="3.30.450.40">
    <property type="match status" value="1"/>
</dbReference>
<evidence type="ECO:0000313" key="2">
    <source>
        <dbReference type="EMBL" id="NWH05559.1"/>
    </source>
</evidence>
<dbReference type="Pfam" id="PF13185">
    <property type="entry name" value="GAF_2"/>
    <property type="match status" value="1"/>
</dbReference>
<dbReference type="SMART" id="SM00065">
    <property type="entry name" value="GAF"/>
    <property type="match status" value="1"/>
</dbReference>
<comment type="caution">
    <text evidence="2">The sequence shown here is derived from an EMBL/GenBank/DDBJ whole genome shotgun (WGS) entry which is preliminary data.</text>
</comment>
<dbReference type="Proteomes" id="UP000553343">
    <property type="component" value="Unassembled WGS sequence"/>
</dbReference>